<feature type="domain" description="Bacterial sugar transferase" evidence="2">
    <location>
        <begin position="9"/>
        <end position="136"/>
    </location>
</feature>
<dbReference type="PANTHER" id="PTHR30576:SF20">
    <property type="entry name" value="QUINOVOSAMINEPHOSPHOTRANSFERAE-RELATED"/>
    <property type="match status" value="1"/>
</dbReference>
<name>X0SUT4_9ZZZZ</name>
<gene>
    <name evidence="3" type="ORF">S01H1_07011</name>
</gene>
<dbReference type="AlphaFoldDB" id="X0SUT4"/>
<dbReference type="Gene3D" id="3.40.50.720">
    <property type="entry name" value="NAD(P)-binding Rossmann-like Domain"/>
    <property type="match status" value="1"/>
</dbReference>
<feature type="transmembrane region" description="Helical" evidence="1">
    <location>
        <begin position="296"/>
        <end position="317"/>
    </location>
</feature>
<feature type="transmembrane region" description="Helical" evidence="1">
    <location>
        <begin position="192"/>
        <end position="218"/>
    </location>
</feature>
<keyword evidence="1" id="KW-1133">Transmembrane helix</keyword>
<feature type="transmembrane region" description="Helical" evidence="1">
    <location>
        <begin position="253"/>
        <end position="275"/>
    </location>
</feature>
<dbReference type="Pfam" id="PF13727">
    <property type="entry name" value="CoA_binding_3"/>
    <property type="match status" value="1"/>
</dbReference>
<dbReference type="EMBL" id="BARS01003616">
    <property type="protein sequence ID" value="GAF84749.1"/>
    <property type="molecule type" value="Genomic_DNA"/>
</dbReference>
<keyword evidence="1" id="KW-0812">Transmembrane</keyword>
<accession>X0SUT4</accession>
<dbReference type="SUPFAM" id="SSF53335">
    <property type="entry name" value="S-adenosyl-L-methionine-dependent methyltransferases"/>
    <property type="match status" value="1"/>
</dbReference>
<dbReference type="Pfam" id="PF02397">
    <property type="entry name" value="Bac_transf"/>
    <property type="match status" value="1"/>
</dbReference>
<dbReference type="InterPro" id="IPR029063">
    <property type="entry name" value="SAM-dependent_MTases_sf"/>
</dbReference>
<evidence type="ECO:0000313" key="3">
    <source>
        <dbReference type="EMBL" id="GAF84749.1"/>
    </source>
</evidence>
<evidence type="ECO:0000256" key="1">
    <source>
        <dbReference type="SAM" id="Phobius"/>
    </source>
</evidence>
<evidence type="ECO:0000259" key="2">
    <source>
        <dbReference type="Pfam" id="PF02397"/>
    </source>
</evidence>
<keyword evidence="1" id="KW-0472">Membrane</keyword>
<protein>
    <recommendedName>
        <fullName evidence="2">Bacterial sugar transferase domain-containing protein</fullName>
    </recommendedName>
</protein>
<feature type="transmembrane region" description="Helical" evidence="1">
    <location>
        <begin position="230"/>
        <end position="247"/>
    </location>
</feature>
<proteinExistence type="predicted"/>
<feature type="transmembrane region" description="Helical" evidence="1">
    <location>
        <begin position="162"/>
        <end position="186"/>
    </location>
</feature>
<dbReference type="GO" id="GO:0016780">
    <property type="term" value="F:phosphotransferase activity, for other substituted phosphate groups"/>
    <property type="evidence" value="ECO:0007669"/>
    <property type="project" value="TreeGrafter"/>
</dbReference>
<feature type="non-terminal residue" evidence="3">
    <location>
        <position position="1"/>
    </location>
</feature>
<reference evidence="3" key="1">
    <citation type="journal article" date="2014" name="Front. Microbiol.">
        <title>High frequency of phylogenetically diverse reductive dehalogenase-homologous genes in deep subseafloor sedimentary metagenomes.</title>
        <authorList>
            <person name="Kawai M."/>
            <person name="Futagami T."/>
            <person name="Toyoda A."/>
            <person name="Takaki Y."/>
            <person name="Nishi S."/>
            <person name="Hori S."/>
            <person name="Arai W."/>
            <person name="Tsubouchi T."/>
            <person name="Morono Y."/>
            <person name="Uchiyama I."/>
            <person name="Ito T."/>
            <person name="Fujiyama A."/>
            <person name="Inagaki F."/>
            <person name="Takami H."/>
        </authorList>
    </citation>
    <scope>NUCLEOTIDE SEQUENCE</scope>
    <source>
        <strain evidence="3">Expedition CK06-06</strain>
    </source>
</reference>
<dbReference type="InterPro" id="IPR003362">
    <property type="entry name" value="Bact_transf"/>
</dbReference>
<dbReference type="PANTHER" id="PTHR30576">
    <property type="entry name" value="COLANIC BIOSYNTHESIS UDP-GLUCOSE LIPID CARRIER TRANSFERASE"/>
    <property type="match status" value="1"/>
</dbReference>
<organism evidence="3">
    <name type="scientific">marine sediment metagenome</name>
    <dbReference type="NCBI Taxonomy" id="412755"/>
    <lineage>
        <taxon>unclassified sequences</taxon>
        <taxon>metagenomes</taxon>
        <taxon>ecological metagenomes</taxon>
    </lineage>
</organism>
<sequence length="445" mass="50288">YETPASYSGPRVTAEDDPRVTRLGNWLRITKLNELPQFWNVLKGEMSLVGPRPEDPEIAKTWPREVWQEVMSVRPGITSPASVQYRNEESLLSNGNVMQVYLQELGPDKMRLDQLYVHHRSFWLDLDILLWTALIMIPRIRSYTPPEELLFSGPISRLTQRYMSWFSIDLLVTFIAIGFTGLIYRASRPLDVGWAIAIAMAIGFAFLFSLTGVIMGVNRINWFKASNAEVFDLLPAWILATTIAYIANYFMDIFPIGLIFMASGLALFGFVVVRYRSRLLTGFLSRRMRYRRMAWATREHVLIIGTGPAAQLTAWLLDHPENSGKFWVVGFVDNDLFKLGTRIYGSEVVGGCKDISNLVKKHDVGVIILADHQLTSEDFLAMIESCNMSPARFVIVPDILGTFGNMLGDSPSNENIRAGTDYPCDHCLARAASLNMETTLEELNL</sequence>
<comment type="caution">
    <text evidence="3">The sequence shown here is derived from an EMBL/GenBank/DDBJ whole genome shotgun (WGS) entry which is preliminary data.</text>
</comment>